<evidence type="ECO:0000313" key="2">
    <source>
        <dbReference type="EMBL" id="CAB4021621.1"/>
    </source>
</evidence>
<accession>A0A6S7K0V7</accession>
<feature type="compositionally biased region" description="Basic residues" evidence="1">
    <location>
        <begin position="7"/>
        <end position="19"/>
    </location>
</feature>
<sequence length="547" mass="61649">MSEEATKKRKIRGGHRTSTKRTINASSTILDDFDPSNKQLTEKLLQQTITLKEKLDILQNLDNDILAITEEKDIEKEIEESDLLRERIHATIVRIDSVVSPMSLPPLPSPEGTQEEGNYHNSSTISHSSAKIKLPKLSLKKFKGDIKEWTPFWDGYTSAIHDNPDLSDIDKFNYLNSLLESKAAEAIAGLKITSANYQEAVDVLNQRFGDKQQIINSHMDSLLQLPAVTSLHDVQSIRQFYNKVESHIRGLKSLGVETATYGNLMISILMQQLPPGLRIIVTKKMQEDEWSLDKLMTIFRQELEARERANLQCLPPSKSSYQRNKPGTAATLFTGLHGTTCSYCEGKHLSANCKTVTNVAARRDILKRSGRCFVCLRKNHISRECQSNIKCFKCARRHHGSLCMGGQPRQQHPNPNSDPPTNQQEPRHPRQPATETEKGDETGIGGKNLPAQPNRERDQQQQQQQQATTSQTMHVGTRTSILLQTAKVNIYKPGMQENRVNARLILDSGSQRTFVTTRVKYQLNLDAEGTENLMIKTFGGEAEELQM</sequence>
<feature type="compositionally biased region" description="Polar residues" evidence="1">
    <location>
        <begin position="408"/>
        <end position="424"/>
    </location>
</feature>
<feature type="region of interest" description="Disordered" evidence="1">
    <location>
        <begin position="103"/>
        <end position="127"/>
    </location>
</feature>
<dbReference type="OrthoDB" id="5978872at2759"/>
<dbReference type="Proteomes" id="UP001152795">
    <property type="component" value="Unassembled WGS sequence"/>
</dbReference>
<gene>
    <name evidence="2" type="ORF">PACLA_8A049536</name>
</gene>
<evidence type="ECO:0000313" key="3">
    <source>
        <dbReference type="Proteomes" id="UP001152795"/>
    </source>
</evidence>
<evidence type="ECO:0000256" key="1">
    <source>
        <dbReference type="SAM" id="MobiDB-lite"/>
    </source>
</evidence>
<feature type="region of interest" description="Disordered" evidence="1">
    <location>
        <begin position="405"/>
        <end position="474"/>
    </location>
</feature>
<dbReference type="EMBL" id="CACRXK020011529">
    <property type="protein sequence ID" value="CAB4021621.1"/>
    <property type="molecule type" value="Genomic_DNA"/>
</dbReference>
<dbReference type="PANTHER" id="PTHR47331">
    <property type="entry name" value="PHD-TYPE DOMAIN-CONTAINING PROTEIN"/>
    <property type="match status" value="1"/>
</dbReference>
<dbReference type="PANTHER" id="PTHR47331:SF5">
    <property type="entry name" value="RIBONUCLEASE H"/>
    <property type="match status" value="1"/>
</dbReference>
<dbReference type="Pfam" id="PF03564">
    <property type="entry name" value="DUF1759"/>
    <property type="match status" value="1"/>
</dbReference>
<dbReference type="InterPro" id="IPR005312">
    <property type="entry name" value="DUF1759"/>
</dbReference>
<comment type="caution">
    <text evidence="2">The sequence shown here is derived from an EMBL/GenBank/DDBJ whole genome shotgun (WGS) entry which is preliminary data.</text>
</comment>
<keyword evidence="3" id="KW-1185">Reference proteome</keyword>
<feature type="compositionally biased region" description="Polar residues" evidence="1">
    <location>
        <begin position="111"/>
        <end position="127"/>
    </location>
</feature>
<protein>
    <submittedName>
        <fullName evidence="2">PREDICTED: uncharacterized protein LOC105315219</fullName>
    </submittedName>
</protein>
<feature type="region of interest" description="Disordered" evidence="1">
    <location>
        <begin position="1"/>
        <end position="20"/>
    </location>
</feature>
<proteinExistence type="predicted"/>
<dbReference type="AlphaFoldDB" id="A0A6S7K0V7"/>
<reference evidence="2" key="1">
    <citation type="submission" date="2020-04" db="EMBL/GenBank/DDBJ databases">
        <authorList>
            <person name="Alioto T."/>
            <person name="Alioto T."/>
            <person name="Gomez Garrido J."/>
        </authorList>
    </citation>
    <scope>NUCLEOTIDE SEQUENCE</scope>
    <source>
        <strain evidence="2">A484AB</strain>
    </source>
</reference>
<name>A0A6S7K0V7_PARCT</name>
<organism evidence="2 3">
    <name type="scientific">Paramuricea clavata</name>
    <name type="common">Red gorgonian</name>
    <name type="synonym">Violescent sea-whip</name>
    <dbReference type="NCBI Taxonomy" id="317549"/>
    <lineage>
        <taxon>Eukaryota</taxon>
        <taxon>Metazoa</taxon>
        <taxon>Cnidaria</taxon>
        <taxon>Anthozoa</taxon>
        <taxon>Octocorallia</taxon>
        <taxon>Malacalcyonacea</taxon>
        <taxon>Plexauridae</taxon>
        <taxon>Paramuricea</taxon>
    </lineage>
</organism>